<evidence type="ECO:0000259" key="3">
    <source>
        <dbReference type="PROSITE" id="PS50969"/>
    </source>
</evidence>
<dbReference type="InterPro" id="IPR050365">
    <property type="entry name" value="TIM50"/>
</dbReference>
<sequence length="226" mass="25803">MTFYVVKRPGVDQFLQKLAEKYELVVFTAGMREYATLVLDRLDIKRVISHRLYRDSCKEVNGRYVKDLSGLGRDLRRVVIVDDNPNSYVLQPENGVPVRPFVEDVEDRELGRLLEFFEGEEPRCEDIRDAVKQFVGSISDDDDDDDNGGGIGEDDELEMRNGKSTNVPVLTTINSPRPCFISLHDYFASRKPVVLECWIKMIILGSLVLIIINVILCFRIGMLTLL</sequence>
<dbReference type="InterPro" id="IPR004274">
    <property type="entry name" value="FCP1_dom"/>
</dbReference>
<dbReference type="NCBIfam" id="TIGR02251">
    <property type="entry name" value="HIF-SF_euk"/>
    <property type="match status" value="1"/>
</dbReference>
<evidence type="ECO:0000256" key="1">
    <source>
        <dbReference type="SAM" id="MobiDB-lite"/>
    </source>
</evidence>
<evidence type="ECO:0000256" key="2">
    <source>
        <dbReference type="SAM" id="Phobius"/>
    </source>
</evidence>
<keyword evidence="5" id="KW-1185">Reference proteome</keyword>
<feature type="domain" description="FCP1 homology" evidence="3">
    <location>
        <begin position="1"/>
        <end position="120"/>
    </location>
</feature>
<reference evidence="4 5" key="1">
    <citation type="journal article" date="2023" name="G3 (Bethesda)">
        <title>A chromosome-length genome assembly and annotation of blackberry (Rubus argutus, cv. 'Hillquist').</title>
        <authorList>
            <person name="Bruna T."/>
            <person name="Aryal R."/>
            <person name="Dudchenko O."/>
            <person name="Sargent D.J."/>
            <person name="Mead D."/>
            <person name="Buti M."/>
            <person name="Cavallini A."/>
            <person name="Hytonen T."/>
            <person name="Andres J."/>
            <person name="Pham M."/>
            <person name="Weisz D."/>
            <person name="Mascagni F."/>
            <person name="Usai G."/>
            <person name="Natali L."/>
            <person name="Bassil N."/>
            <person name="Fernandez G.E."/>
            <person name="Lomsadze A."/>
            <person name="Armour M."/>
            <person name="Olukolu B."/>
            <person name="Poorten T."/>
            <person name="Britton C."/>
            <person name="Davik J."/>
            <person name="Ashrafi H."/>
            <person name="Aiden E.L."/>
            <person name="Borodovsky M."/>
            <person name="Worthington M."/>
        </authorList>
    </citation>
    <scope>NUCLEOTIDE SEQUENCE [LARGE SCALE GENOMIC DNA]</scope>
    <source>
        <strain evidence="4">PI 553951</strain>
    </source>
</reference>
<protein>
    <recommendedName>
        <fullName evidence="3">FCP1 homology domain-containing protein</fullName>
    </recommendedName>
</protein>
<dbReference type="CDD" id="cd07521">
    <property type="entry name" value="HAD_FCP1-like"/>
    <property type="match status" value="1"/>
</dbReference>
<keyword evidence="2" id="KW-1133">Transmembrane helix</keyword>
<dbReference type="InterPro" id="IPR023214">
    <property type="entry name" value="HAD_sf"/>
</dbReference>
<organism evidence="4 5">
    <name type="scientific">Rubus argutus</name>
    <name type="common">Southern blackberry</name>
    <dbReference type="NCBI Taxonomy" id="59490"/>
    <lineage>
        <taxon>Eukaryota</taxon>
        <taxon>Viridiplantae</taxon>
        <taxon>Streptophyta</taxon>
        <taxon>Embryophyta</taxon>
        <taxon>Tracheophyta</taxon>
        <taxon>Spermatophyta</taxon>
        <taxon>Magnoliopsida</taxon>
        <taxon>eudicotyledons</taxon>
        <taxon>Gunneridae</taxon>
        <taxon>Pentapetalae</taxon>
        <taxon>rosids</taxon>
        <taxon>fabids</taxon>
        <taxon>Rosales</taxon>
        <taxon>Rosaceae</taxon>
        <taxon>Rosoideae</taxon>
        <taxon>Rosoideae incertae sedis</taxon>
        <taxon>Rubus</taxon>
    </lineage>
</organism>
<dbReference type="PANTHER" id="PTHR12210">
    <property type="entry name" value="DULLARD PROTEIN PHOSPHATASE"/>
    <property type="match status" value="1"/>
</dbReference>
<dbReference type="Proteomes" id="UP001457282">
    <property type="component" value="Unassembled WGS sequence"/>
</dbReference>
<evidence type="ECO:0000313" key="4">
    <source>
        <dbReference type="EMBL" id="KAK9936646.1"/>
    </source>
</evidence>
<dbReference type="PROSITE" id="PS50969">
    <property type="entry name" value="FCP1"/>
    <property type="match status" value="1"/>
</dbReference>
<keyword evidence="2" id="KW-0472">Membrane</keyword>
<dbReference type="Pfam" id="PF03031">
    <property type="entry name" value="NIF"/>
    <property type="match status" value="1"/>
</dbReference>
<dbReference type="GO" id="GO:0016791">
    <property type="term" value="F:phosphatase activity"/>
    <property type="evidence" value="ECO:0007669"/>
    <property type="project" value="InterPro"/>
</dbReference>
<keyword evidence="2" id="KW-0812">Transmembrane</keyword>
<dbReference type="AlphaFoldDB" id="A0AAW1XIE1"/>
<name>A0AAW1XIE1_RUBAR</name>
<dbReference type="InterPro" id="IPR011948">
    <property type="entry name" value="Dullard_phosphatase"/>
</dbReference>
<feature type="transmembrane region" description="Helical" evidence="2">
    <location>
        <begin position="198"/>
        <end position="218"/>
    </location>
</feature>
<comment type="caution">
    <text evidence="4">The sequence shown here is derived from an EMBL/GenBank/DDBJ whole genome shotgun (WGS) entry which is preliminary data.</text>
</comment>
<dbReference type="SMART" id="SM00577">
    <property type="entry name" value="CPDc"/>
    <property type="match status" value="1"/>
</dbReference>
<accession>A0AAW1XIE1</accession>
<gene>
    <name evidence="4" type="ORF">M0R45_013475</name>
</gene>
<dbReference type="EMBL" id="JBEDUW010000003">
    <property type="protein sequence ID" value="KAK9936646.1"/>
    <property type="molecule type" value="Genomic_DNA"/>
</dbReference>
<dbReference type="SUPFAM" id="SSF56784">
    <property type="entry name" value="HAD-like"/>
    <property type="match status" value="1"/>
</dbReference>
<feature type="region of interest" description="Disordered" evidence="1">
    <location>
        <begin position="137"/>
        <end position="159"/>
    </location>
</feature>
<feature type="compositionally biased region" description="Acidic residues" evidence="1">
    <location>
        <begin position="139"/>
        <end position="157"/>
    </location>
</feature>
<dbReference type="InterPro" id="IPR036412">
    <property type="entry name" value="HAD-like_sf"/>
</dbReference>
<dbReference type="Gene3D" id="3.40.50.1000">
    <property type="entry name" value="HAD superfamily/HAD-like"/>
    <property type="match status" value="1"/>
</dbReference>
<proteinExistence type="predicted"/>
<evidence type="ECO:0000313" key="5">
    <source>
        <dbReference type="Proteomes" id="UP001457282"/>
    </source>
</evidence>
<dbReference type="FunFam" id="3.40.50.1000:FF:000093">
    <property type="entry name" value="NLI interacting factor-like phosphatase family protein"/>
    <property type="match status" value="1"/>
</dbReference>